<keyword evidence="5" id="KW-0472">Membrane</keyword>
<keyword evidence="5" id="KW-1133">Transmembrane helix</keyword>
<dbReference type="Gene3D" id="3.50.50.60">
    <property type="entry name" value="FAD/NAD(P)-binding domain"/>
    <property type="match status" value="1"/>
</dbReference>
<dbReference type="PANTHER" id="PTHR46972:SF1">
    <property type="entry name" value="FAD DEPENDENT OXIDOREDUCTASE DOMAIN-CONTAINING PROTEIN"/>
    <property type="match status" value="1"/>
</dbReference>
<dbReference type="SUPFAM" id="SSF51905">
    <property type="entry name" value="FAD/NAD(P)-binding domain"/>
    <property type="match status" value="1"/>
</dbReference>
<keyword evidence="1" id="KW-0285">Flavoprotein</keyword>
<accession>A0A086TDH0</accession>
<comment type="caution">
    <text evidence="6">The sequence shown here is derived from an EMBL/GenBank/DDBJ whole genome shotgun (WGS) entry which is preliminary data.</text>
</comment>
<evidence type="ECO:0000256" key="5">
    <source>
        <dbReference type="SAM" id="Phobius"/>
    </source>
</evidence>
<evidence type="ECO:0000256" key="1">
    <source>
        <dbReference type="ARBA" id="ARBA00022630"/>
    </source>
</evidence>
<dbReference type="OrthoDB" id="655030at2759"/>
<dbReference type="GO" id="GO:0004497">
    <property type="term" value="F:monooxygenase activity"/>
    <property type="evidence" value="ECO:0007669"/>
    <property type="project" value="UniProtKB-KW"/>
</dbReference>
<evidence type="ECO:0000256" key="3">
    <source>
        <dbReference type="ARBA" id="ARBA00023002"/>
    </source>
</evidence>
<evidence type="ECO:0000313" key="6">
    <source>
        <dbReference type="EMBL" id="KFH47402.1"/>
    </source>
</evidence>
<keyword evidence="5" id="KW-0812">Transmembrane</keyword>
<organism evidence="6 7">
    <name type="scientific">Hapsidospora chrysogenum (strain ATCC 11550 / CBS 779.69 / DSM 880 / IAM 14645 / JCM 23072 / IMI 49137)</name>
    <name type="common">Acremonium chrysogenum</name>
    <dbReference type="NCBI Taxonomy" id="857340"/>
    <lineage>
        <taxon>Eukaryota</taxon>
        <taxon>Fungi</taxon>
        <taxon>Dikarya</taxon>
        <taxon>Ascomycota</taxon>
        <taxon>Pezizomycotina</taxon>
        <taxon>Sordariomycetes</taxon>
        <taxon>Hypocreomycetidae</taxon>
        <taxon>Hypocreales</taxon>
        <taxon>Bionectriaceae</taxon>
        <taxon>Hapsidospora</taxon>
    </lineage>
</organism>
<dbReference type="HOGENOM" id="CLU_009665_4_0_1"/>
<dbReference type="STRING" id="857340.A0A086TDH0"/>
<dbReference type="AlphaFoldDB" id="A0A086TDH0"/>
<gene>
    <name evidence="6" type="ORF">ACRE_018300</name>
</gene>
<name>A0A086TDH0_HAPC1</name>
<evidence type="ECO:0000313" key="7">
    <source>
        <dbReference type="Proteomes" id="UP000029964"/>
    </source>
</evidence>
<dbReference type="PANTHER" id="PTHR46972">
    <property type="entry name" value="MONOOXYGENASE ASQM-RELATED"/>
    <property type="match status" value="1"/>
</dbReference>
<feature type="transmembrane region" description="Helical" evidence="5">
    <location>
        <begin position="401"/>
        <end position="421"/>
    </location>
</feature>
<keyword evidence="7" id="KW-1185">Reference proteome</keyword>
<keyword evidence="2" id="KW-0274">FAD</keyword>
<keyword evidence="3" id="KW-0560">Oxidoreductase</keyword>
<keyword evidence="4" id="KW-0503">Monooxygenase</keyword>
<evidence type="ECO:0000256" key="2">
    <source>
        <dbReference type="ARBA" id="ARBA00022827"/>
    </source>
</evidence>
<dbReference type="InterPro" id="IPR036188">
    <property type="entry name" value="FAD/NAD-bd_sf"/>
</dbReference>
<dbReference type="PRINTS" id="PR00420">
    <property type="entry name" value="RNGMNOXGNASE"/>
</dbReference>
<protein>
    <submittedName>
        <fullName evidence="6">Zeaxanthin epoxidase-like protein</fullName>
    </submittedName>
</protein>
<dbReference type="EMBL" id="JPKY01000010">
    <property type="protein sequence ID" value="KFH47402.1"/>
    <property type="molecule type" value="Genomic_DNA"/>
</dbReference>
<proteinExistence type="predicted"/>
<dbReference type="Proteomes" id="UP000029964">
    <property type="component" value="Unassembled WGS sequence"/>
</dbReference>
<sequence>MADDRKHFLEGKSIVVAGGGIAGSAFAVAIRRLWDPSLHPPTIVILERDSEDVSQQREGYSLSLAGHDNSGGLAALKKLGLLDDVVGRAVSGVEGKGAFKIWGPNWKEKISLKRKPMAGLPAASVRVARRELRQVLHDAALSSDTCSIQWETRCISVMRLENGRVRVTAQKGPDGRPHEEDCDLLVVADGASSKLRAVLRPDDKLQYAGAVLRGGLARFDRRTPKSLDEDWGFQLSGDGVSCFYSPVDKDSVVWAVGHMEPDQGTGFDSRSEKSALQVIAQARQLGARFHEPFETIVDHTDSTTVMCISARDKMPFSHGDELDKMPAVFIGDSNHALSPFAGFGANLALNDGWDLAEQLCCRGATSFAAAVRGYDAVSVPRAARIVKASRQKLRVGHSTGFRLWLFCFMLALGKFVGLVLGR</sequence>
<evidence type="ECO:0000256" key="4">
    <source>
        <dbReference type="ARBA" id="ARBA00023033"/>
    </source>
</evidence>
<reference evidence="7" key="1">
    <citation type="journal article" date="2014" name="Genome Announc.">
        <title>Genome sequence and annotation of Acremonium chrysogenum, producer of the beta-lactam antibiotic cephalosporin C.</title>
        <authorList>
            <person name="Terfehr D."/>
            <person name="Dahlmann T.A."/>
            <person name="Specht T."/>
            <person name="Zadra I."/>
            <person name="Kuernsteiner H."/>
            <person name="Kueck U."/>
        </authorList>
    </citation>
    <scope>NUCLEOTIDE SEQUENCE [LARGE SCALE GENOMIC DNA]</scope>
    <source>
        <strain evidence="7">ATCC 11550 / CBS 779.69 / DSM 880 / IAM 14645 / JCM 23072 / IMI 49137</strain>
    </source>
</reference>